<keyword evidence="1" id="KW-0472">Membrane</keyword>
<feature type="transmembrane region" description="Helical" evidence="1">
    <location>
        <begin position="6"/>
        <end position="32"/>
    </location>
</feature>
<evidence type="ECO:0000313" key="3">
    <source>
        <dbReference type="Proteomes" id="UP000313066"/>
    </source>
</evidence>
<organism evidence="2 3">
    <name type="scientific">Microbispora catharanthi</name>
    <dbReference type="NCBI Taxonomy" id="1712871"/>
    <lineage>
        <taxon>Bacteria</taxon>
        <taxon>Bacillati</taxon>
        <taxon>Actinomycetota</taxon>
        <taxon>Actinomycetes</taxon>
        <taxon>Streptosporangiales</taxon>
        <taxon>Streptosporangiaceae</taxon>
        <taxon>Microbispora</taxon>
    </lineage>
</organism>
<keyword evidence="3" id="KW-1185">Reference proteome</keyword>
<accession>A0A5N6C085</accession>
<proteinExistence type="predicted"/>
<feature type="transmembrane region" description="Helical" evidence="1">
    <location>
        <begin position="53"/>
        <end position="74"/>
    </location>
</feature>
<evidence type="ECO:0000256" key="1">
    <source>
        <dbReference type="SAM" id="Phobius"/>
    </source>
</evidence>
<sequence>MKLCVYATVALLAWLFGAWAVLGFAALGFAGYWRARRAGLTRSKCYLRDTRLVLAYLGLITLVAAAALVLPHTLR</sequence>
<evidence type="ECO:0000313" key="2">
    <source>
        <dbReference type="EMBL" id="KAB8186159.1"/>
    </source>
</evidence>
<dbReference type="AlphaFoldDB" id="A0A5N6C085"/>
<name>A0A5N6C085_9ACTN</name>
<keyword evidence="1" id="KW-0812">Transmembrane</keyword>
<protein>
    <submittedName>
        <fullName evidence="2">Uncharacterized protein</fullName>
    </submittedName>
</protein>
<reference evidence="2 3" key="1">
    <citation type="submission" date="2019-10" db="EMBL/GenBank/DDBJ databases">
        <title>Nonomuraea sp. nov., isolated from Phyllanthus amarus.</title>
        <authorList>
            <person name="Klykleung N."/>
            <person name="Tanasupawat S."/>
        </authorList>
    </citation>
    <scope>NUCLEOTIDE SEQUENCE [LARGE SCALE GENOMIC DNA]</scope>
    <source>
        <strain evidence="2 3">CR1-09</strain>
    </source>
</reference>
<keyword evidence="1" id="KW-1133">Transmembrane helix</keyword>
<dbReference type="EMBL" id="VDMA02000004">
    <property type="protein sequence ID" value="KAB8186159.1"/>
    <property type="molecule type" value="Genomic_DNA"/>
</dbReference>
<dbReference type="Proteomes" id="UP000313066">
    <property type="component" value="Unassembled WGS sequence"/>
</dbReference>
<comment type="caution">
    <text evidence="2">The sequence shown here is derived from an EMBL/GenBank/DDBJ whole genome shotgun (WGS) entry which is preliminary data.</text>
</comment>
<gene>
    <name evidence="2" type="ORF">FH610_008375</name>
</gene>